<evidence type="ECO:0000256" key="12">
    <source>
        <dbReference type="ARBA" id="ARBA00047016"/>
    </source>
</evidence>
<dbReference type="InterPro" id="IPR050904">
    <property type="entry name" value="Adhesion/Biosynth-related"/>
</dbReference>
<feature type="domain" description="EMI" evidence="15">
    <location>
        <begin position="42"/>
        <end position="96"/>
    </location>
</feature>
<gene>
    <name evidence="16" type="primary">tgfbi</name>
</gene>
<keyword evidence="7 13" id="KW-0732">Signal</keyword>
<dbReference type="Pfam" id="PF02469">
    <property type="entry name" value="Fasciclin"/>
    <property type="match status" value="4"/>
</dbReference>
<reference evidence="16" key="3">
    <citation type="submission" date="2025-09" db="UniProtKB">
        <authorList>
            <consortium name="Ensembl"/>
        </authorList>
    </citation>
    <scope>IDENTIFICATION</scope>
</reference>
<feature type="signal peptide" evidence="13">
    <location>
        <begin position="1"/>
        <end position="23"/>
    </location>
</feature>
<comment type="subcellular location">
    <subcellularLocation>
        <location evidence="1">Secreted</location>
        <location evidence="1">Extracellular space</location>
        <location evidence="1">Extracellular matrix</location>
    </subcellularLocation>
</comment>
<dbReference type="AlphaFoldDB" id="A0A665UKI7"/>
<evidence type="ECO:0000256" key="3">
    <source>
        <dbReference type="ARBA" id="ARBA00022479"/>
    </source>
</evidence>
<reference evidence="16" key="2">
    <citation type="submission" date="2025-08" db="UniProtKB">
        <authorList>
            <consortium name="Ensembl"/>
        </authorList>
    </citation>
    <scope>IDENTIFICATION</scope>
</reference>
<comment type="subunit">
    <text evidence="12">Binds to type I, II, and IV collagens.</text>
</comment>
<evidence type="ECO:0000256" key="7">
    <source>
        <dbReference type="ARBA" id="ARBA00022729"/>
    </source>
</evidence>
<keyword evidence="17" id="KW-1185">Reference proteome</keyword>
<accession>A0A665UKI7</accession>
<evidence type="ECO:0000256" key="1">
    <source>
        <dbReference type="ARBA" id="ARBA00004498"/>
    </source>
</evidence>
<feature type="domain" description="FAS1" evidence="14">
    <location>
        <begin position="97"/>
        <end position="232"/>
    </location>
</feature>
<dbReference type="SMART" id="SM00554">
    <property type="entry name" value="FAS1"/>
    <property type="match status" value="4"/>
</dbReference>
<keyword evidence="9" id="KW-0130">Cell adhesion</keyword>
<feature type="domain" description="FAS1" evidence="14">
    <location>
        <begin position="236"/>
        <end position="367"/>
    </location>
</feature>
<evidence type="ECO:0000256" key="5">
    <source>
        <dbReference type="ARBA" id="ARBA00022530"/>
    </source>
</evidence>
<dbReference type="FunFam" id="2.30.180.10:FF:000003">
    <property type="entry name" value="periostin isoform X1"/>
    <property type="match status" value="1"/>
</dbReference>
<dbReference type="GO" id="GO:0030198">
    <property type="term" value="P:extracellular matrix organization"/>
    <property type="evidence" value="ECO:0007669"/>
    <property type="project" value="TreeGrafter"/>
</dbReference>
<feature type="domain" description="FAS1" evidence="14">
    <location>
        <begin position="371"/>
        <end position="490"/>
    </location>
</feature>
<name>A0A665UKI7_ECHNA</name>
<feature type="domain" description="FAS1" evidence="14">
    <location>
        <begin position="494"/>
        <end position="624"/>
    </location>
</feature>
<dbReference type="Gene3D" id="2.30.180.10">
    <property type="entry name" value="FAS1 domain"/>
    <property type="match status" value="4"/>
</dbReference>
<keyword evidence="5" id="KW-0272">Extracellular matrix</keyword>
<dbReference type="PROSITE" id="PS51041">
    <property type="entry name" value="EMI"/>
    <property type="match status" value="1"/>
</dbReference>
<dbReference type="InterPro" id="IPR011489">
    <property type="entry name" value="EMI_domain"/>
</dbReference>
<keyword evidence="8" id="KW-0677">Repeat</keyword>
<keyword evidence="6" id="KW-0597">Phosphoprotein</keyword>
<evidence type="ECO:0000313" key="17">
    <source>
        <dbReference type="Proteomes" id="UP000472264"/>
    </source>
</evidence>
<feature type="chain" id="PRO_5025330163" description="Transforming growth factor-beta-induced protein ig-h3" evidence="13">
    <location>
        <begin position="24"/>
        <end position="651"/>
    </location>
</feature>
<evidence type="ECO:0000313" key="16">
    <source>
        <dbReference type="Ensembl" id="ENSENLP00000019857.1"/>
    </source>
</evidence>
<dbReference type="InterPro" id="IPR036378">
    <property type="entry name" value="FAS1_dom_sf"/>
</dbReference>
<keyword evidence="10" id="KW-1015">Disulfide bond</keyword>
<comment type="function">
    <text evidence="11">Plays a role in cell adhesion. May play a role in cell-collagen interactions.</text>
</comment>
<dbReference type="FunFam" id="2.30.180.10:FF:000001">
    <property type="entry name" value="periostin isoform X1"/>
    <property type="match status" value="1"/>
</dbReference>
<evidence type="ECO:0000256" key="10">
    <source>
        <dbReference type="ARBA" id="ARBA00023157"/>
    </source>
</evidence>
<dbReference type="GO" id="GO:0007155">
    <property type="term" value="P:cell adhesion"/>
    <property type="evidence" value="ECO:0007669"/>
    <property type="project" value="UniProtKB-KW"/>
</dbReference>
<sequence>MNVFVLDLVLVLGLSLVLTVCVARSPYQAVLQHSRIRGRQQGPNVCAMQQIKGSDKKYFTNCKQWYHRKICSKPTVITYECCPGYERIPGEKGCPAALPLVNIYNTLSVVGASTTQMYSDRAKLRDEIEGPGSFTFFAPSNEAWAALPTEILDALVSNVNIELLNALHYHMVNRRLTSEELRHGSSFASMYQDFHVHIHHYSNGVVTVNCARLIKPDQHATNGIVHVVDRVITAISNNVQTLIDVDEDLETLRTAIAAAGLTAMLEEEGQYTIFAPTNEAFEKIPKETLNRILGDPVALRDLLNYHILNQMQCAESIVSGTPMETLQGTVLEVGCDGDQMTLNGNAIVTKKDQLGTNGVIHYINELLIPDSAKTLLELADGSSVATATRLFVEAGLRAHLTGSEALTMLAPLNDAFKGNARPLTSLMTNHLLKEQLSSKSLYHGQELETLGGAKLRVLVYRNNLCIENACIAAHDKTGRYASMFTVDKVLTPPMGTIMDVLKGDDRFSILVGAVQTAGMTELLNQQGALTFFAPTNDAFTALSRTELNRLMGNPQELAGVLRFHLGEGMLVSGGVGSHTRVHPLEGKKLELGVRNYTIYVNKVPVAEADLMATNGVVHGINSIIKPLCESPLNPDSGWSSIRQASGFFPFL</sequence>
<dbReference type="InterPro" id="IPR000782">
    <property type="entry name" value="FAS1_domain"/>
</dbReference>
<keyword evidence="3" id="KW-0301">Gamma-carboxyglutamic acid</keyword>
<keyword evidence="4" id="KW-0964">Secreted</keyword>
<evidence type="ECO:0000256" key="2">
    <source>
        <dbReference type="ARBA" id="ARBA00022081"/>
    </source>
</evidence>
<dbReference type="Ensembl" id="ENSENLT00000020579.1">
    <property type="protein sequence ID" value="ENSENLP00000019857.1"/>
    <property type="gene ID" value="ENSENLG00000009056.1"/>
</dbReference>
<evidence type="ECO:0000256" key="8">
    <source>
        <dbReference type="ARBA" id="ARBA00022737"/>
    </source>
</evidence>
<dbReference type="FunFam" id="2.30.180.10:FF:000002">
    <property type="entry name" value="periostin isoform X1"/>
    <property type="match status" value="1"/>
</dbReference>
<organism evidence="16 17">
    <name type="scientific">Echeneis naucrates</name>
    <name type="common">Live sharksucker</name>
    <dbReference type="NCBI Taxonomy" id="173247"/>
    <lineage>
        <taxon>Eukaryota</taxon>
        <taxon>Metazoa</taxon>
        <taxon>Chordata</taxon>
        <taxon>Craniata</taxon>
        <taxon>Vertebrata</taxon>
        <taxon>Euteleostomi</taxon>
        <taxon>Actinopterygii</taxon>
        <taxon>Neopterygii</taxon>
        <taxon>Teleostei</taxon>
        <taxon>Neoteleostei</taxon>
        <taxon>Acanthomorphata</taxon>
        <taxon>Carangaria</taxon>
        <taxon>Carangiformes</taxon>
        <taxon>Echeneidae</taxon>
        <taxon>Echeneis</taxon>
    </lineage>
</organism>
<evidence type="ECO:0000256" key="13">
    <source>
        <dbReference type="SAM" id="SignalP"/>
    </source>
</evidence>
<evidence type="ECO:0000256" key="6">
    <source>
        <dbReference type="ARBA" id="ARBA00022553"/>
    </source>
</evidence>
<dbReference type="SUPFAM" id="SSF82153">
    <property type="entry name" value="FAS1 domain"/>
    <property type="match status" value="4"/>
</dbReference>
<protein>
    <recommendedName>
        <fullName evidence="2">Transforming growth factor-beta-induced protein ig-h3</fullName>
    </recommendedName>
</protein>
<evidence type="ECO:0000256" key="9">
    <source>
        <dbReference type="ARBA" id="ARBA00022889"/>
    </source>
</evidence>
<evidence type="ECO:0000259" key="15">
    <source>
        <dbReference type="PROSITE" id="PS51041"/>
    </source>
</evidence>
<dbReference type="GO" id="GO:0005615">
    <property type="term" value="C:extracellular space"/>
    <property type="evidence" value="ECO:0007669"/>
    <property type="project" value="TreeGrafter"/>
</dbReference>
<dbReference type="Proteomes" id="UP000472264">
    <property type="component" value="Chromosome 10"/>
</dbReference>
<dbReference type="GO" id="GO:0050839">
    <property type="term" value="F:cell adhesion molecule binding"/>
    <property type="evidence" value="ECO:0007669"/>
    <property type="project" value="TreeGrafter"/>
</dbReference>
<dbReference type="GO" id="GO:0031012">
    <property type="term" value="C:extracellular matrix"/>
    <property type="evidence" value="ECO:0007669"/>
    <property type="project" value="TreeGrafter"/>
</dbReference>
<evidence type="ECO:0000256" key="11">
    <source>
        <dbReference type="ARBA" id="ARBA00045945"/>
    </source>
</evidence>
<evidence type="ECO:0000259" key="14">
    <source>
        <dbReference type="PROSITE" id="PS50213"/>
    </source>
</evidence>
<proteinExistence type="predicted"/>
<evidence type="ECO:0000256" key="4">
    <source>
        <dbReference type="ARBA" id="ARBA00022525"/>
    </source>
</evidence>
<dbReference type="PANTHER" id="PTHR10900:SF82">
    <property type="entry name" value="TRANSFORMING GROWTH FACTOR-BETA-INDUCED PROTEIN IG-H3"/>
    <property type="match status" value="1"/>
</dbReference>
<reference evidence="16" key="1">
    <citation type="submission" date="2021-04" db="EMBL/GenBank/DDBJ databases">
        <authorList>
            <consortium name="Wellcome Sanger Institute Data Sharing"/>
        </authorList>
    </citation>
    <scope>NUCLEOTIDE SEQUENCE [LARGE SCALE GENOMIC DNA]</scope>
</reference>
<dbReference type="PANTHER" id="PTHR10900">
    <property type="entry name" value="PERIOSTIN-RELATED"/>
    <property type="match status" value="1"/>
</dbReference>
<dbReference type="PROSITE" id="PS50213">
    <property type="entry name" value="FAS1"/>
    <property type="match status" value="4"/>
</dbReference>
<dbReference type="FunFam" id="2.30.180.10:FF:000032">
    <property type="entry name" value="Fasciclin domain-containing protein, putative"/>
    <property type="match status" value="1"/>
</dbReference>